<sequence length="148" mass="16068">IATCQIGTITASFLLWLLPRSEKGGLLFACYILATFGGGYAVLMGLQIANTAGYTKRSVTSSGVFVGYCLGNFVGPMVFKNSDAPGYAPGFIVTVVTSIVASVLAIVYRYVCIWENGRRDKSGVGEGFDHAYEDDLTDMKNPQFRYIY</sequence>
<feature type="non-terminal residue" evidence="1">
    <location>
        <position position="1"/>
    </location>
</feature>
<reference evidence="1" key="2">
    <citation type="submission" date="2021-10" db="EMBL/GenBank/DDBJ databases">
        <authorList>
            <person name="Piombo E."/>
        </authorList>
    </citation>
    <scope>NUCLEOTIDE SEQUENCE</scope>
</reference>
<dbReference type="EMBL" id="CADEHS020000549">
    <property type="protein sequence ID" value="CAG9953952.1"/>
    <property type="molecule type" value="Genomic_DNA"/>
</dbReference>
<organism evidence="1 2">
    <name type="scientific">Clonostachys rosea f. rosea IK726</name>
    <dbReference type="NCBI Taxonomy" id="1349383"/>
    <lineage>
        <taxon>Eukaryota</taxon>
        <taxon>Fungi</taxon>
        <taxon>Dikarya</taxon>
        <taxon>Ascomycota</taxon>
        <taxon>Pezizomycotina</taxon>
        <taxon>Sordariomycetes</taxon>
        <taxon>Hypocreomycetidae</taxon>
        <taxon>Hypocreales</taxon>
        <taxon>Bionectriaceae</taxon>
        <taxon>Clonostachys</taxon>
    </lineage>
</organism>
<comment type="caution">
    <text evidence="1">The sequence shown here is derived from an EMBL/GenBank/DDBJ whole genome shotgun (WGS) entry which is preliminary data.</text>
</comment>
<evidence type="ECO:0000313" key="1">
    <source>
        <dbReference type="EMBL" id="CAG9953952.1"/>
    </source>
</evidence>
<keyword evidence="2" id="KW-1185">Reference proteome</keyword>
<reference evidence="1" key="1">
    <citation type="submission" date="2020-04" db="EMBL/GenBank/DDBJ databases">
        <authorList>
            <person name="Broberg M."/>
        </authorList>
    </citation>
    <scope>NUCLEOTIDE SEQUENCE</scope>
</reference>
<accession>A0ACA9ULL2</accession>
<gene>
    <name evidence="1" type="ORF">CRV2_00021624</name>
</gene>
<protein>
    <submittedName>
        <fullName evidence="1">Uncharacterized protein</fullName>
    </submittedName>
</protein>
<name>A0ACA9ULL2_BIOOC</name>
<dbReference type="Proteomes" id="UP000836387">
    <property type="component" value="Unassembled WGS sequence"/>
</dbReference>
<evidence type="ECO:0000313" key="2">
    <source>
        <dbReference type="Proteomes" id="UP000836387"/>
    </source>
</evidence>
<proteinExistence type="predicted"/>